<feature type="compositionally biased region" description="Polar residues" evidence="3">
    <location>
        <begin position="449"/>
        <end position="475"/>
    </location>
</feature>
<dbReference type="Pfam" id="PF25555">
    <property type="entry name" value="RAB3A-like_C"/>
    <property type="match status" value="1"/>
</dbReference>
<dbReference type="PANTHER" id="PTHR14430">
    <property type="entry name" value="RABIN3-RELATED"/>
    <property type="match status" value="1"/>
</dbReference>
<keyword evidence="6" id="KW-1185">Reference proteome</keyword>
<protein>
    <submittedName>
        <fullName evidence="5">LALA0S11e02080g1_1</fullName>
    </submittedName>
</protein>
<accession>A0A0C7NDB4</accession>
<feature type="domain" description="GDP/GTP exchange factor Sec2 N-terminal" evidence="4">
    <location>
        <begin position="28"/>
        <end position="161"/>
    </location>
</feature>
<dbReference type="GO" id="GO:0005829">
    <property type="term" value="C:cytosol"/>
    <property type="evidence" value="ECO:0007669"/>
    <property type="project" value="EnsemblFungi"/>
</dbReference>
<dbReference type="SUPFAM" id="SSF144284">
    <property type="entry name" value="Sec2 N-terminal region"/>
    <property type="match status" value="1"/>
</dbReference>
<feature type="region of interest" description="Disordered" evidence="3">
    <location>
        <begin position="606"/>
        <end position="722"/>
    </location>
</feature>
<reference evidence="5 6" key="1">
    <citation type="submission" date="2014-12" db="EMBL/GenBank/DDBJ databases">
        <authorList>
            <person name="Neuveglise Cecile"/>
        </authorList>
    </citation>
    <scope>NUCLEOTIDE SEQUENCE [LARGE SCALE GENOMIC DNA]</scope>
    <source>
        <strain evidence="5 6">CBS 12615</strain>
    </source>
</reference>
<gene>
    <name evidence="5" type="ORF">LALA0_S11e02080g</name>
</gene>
<feature type="coiled-coil region" evidence="2">
    <location>
        <begin position="49"/>
        <end position="164"/>
    </location>
</feature>
<evidence type="ECO:0000259" key="4">
    <source>
        <dbReference type="Pfam" id="PF06428"/>
    </source>
</evidence>
<feature type="compositionally biased region" description="Basic and acidic residues" evidence="3">
    <location>
        <begin position="526"/>
        <end position="542"/>
    </location>
</feature>
<dbReference type="GO" id="GO:0005934">
    <property type="term" value="C:cellular bud tip"/>
    <property type="evidence" value="ECO:0007669"/>
    <property type="project" value="EnsemblFungi"/>
</dbReference>
<dbReference type="GO" id="GO:0070319">
    <property type="term" value="C:Golgi to plasma membrane transport vesicle"/>
    <property type="evidence" value="ECO:0007669"/>
    <property type="project" value="TreeGrafter"/>
</dbReference>
<proteinExistence type="predicted"/>
<keyword evidence="1 2" id="KW-0175">Coiled coil</keyword>
<dbReference type="Gene3D" id="6.10.140.910">
    <property type="match status" value="1"/>
</dbReference>
<feature type="region of interest" description="Disordered" evidence="3">
    <location>
        <begin position="509"/>
        <end position="585"/>
    </location>
</feature>
<feature type="compositionally biased region" description="Polar residues" evidence="3">
    <location>
        <begin position="696"/>
        <end position="706"/>
    </location>
</feature>
<dbReference type="GO" id="GO:0070273">
    <property type="term" value="F:phosphatidylinositol-4-phosphate binding"/>
    <property type="evidence" value="ECO:0007669"/>
    <property type="project" value="EnsemblFungi"/>
</dbReference>
<dbReference type="EMBL" id="LN736370">
    <property type="protein sequence ID" value="CEP64349.1"/>
    <property type="molecule type" value="Genomic_DNA"/>
</dbReference>
<evidence type="ECO:0000313" key="5">
    <source>
        <dbReference type="EMBL" id="CEP64349.1"/>
    </source>
</evidence>
<feature type="compositionally biased region" description="Polar residues" evidence="3">
    <location>
        <begin position="514"/>
        <end position="525"/>
    </location>
</feature>
<dbReference type="InterPro" id="IPR040351">
    <property type="entry name" value="RAB3IL/RAB3IP/Sec2"/>
</dbReference>
<evidence type="ECO:0000256" key="3">
    <source>
        <dbReference type="SAM" id="MobiDB-lite"/>
    </source>
</evidence>
<name>A0A0C7NDB4_9SACH</name>
<dbReference type="GO" id="GO:0042802">
    <property type="term" value="F:identical protein binding"/>
    <property type="evidence" value="ECO:0007669"/>
    <property type="project" value="EnsemblFungi"/>
</dbReference>
<dbReference type="GO" id="GO:0006914">
    <property type="term" value="P:autophagy"/>
    <property type="evidence" value="ECO:0007669"/>
    <property type="project" value="EnsemblFungi"/>
</dbReference>
<dbReference type="AlphaFoldDB" id="A0A0C7NDB4"/>
<dbReference type="GO" id="GO:0005085">
    <property type="term" value="F:guanyl-nucleotide exchange factor activity"/>
    <property type="evidence" value="ECO:0007669"/>
    <property type="project" value="EnsemblFungi"/>
</dbReference>
<evidence type="ECO:0000256" key="1">
    <source>
        <dbReference type="ARBA" id="ARBA00023054"/>
    </source>
</evidence>
<dbReference type="HOGENOM" id="CLU_018015_0_0_1"/>
<dbReference type="GO" id="GO:0006887">
    <property type="term" value="P:exocytosis"/>
    <property type="evidence" value="ECO:0007669"/>
    <property type="project" value="EnsemblFungi"/>
</dbReference>
<organism evidence="5 6">
    <name type="scientific">Lachancea lanzarotensis</name>
    <dbReference type="NCBI Taxonomy" id="1245769"/>
    <lineage>
        <taxon>Eukaryota</taxon>
        <taxon>Fungi</taxon>
        <taxon>Dikarya</taxon>
        <taxon>Ascomycota</taxon>
        <taxon>Saccharomycotina</taxon>
        <taxon>Saccharomycetes</taxon>
        <taxon>Saccharomycetales</taxon>
        <taxon>Saccharomycetaceae</taxon>
        <taxon>Lachancea</taxon>
    </lineage>
</organism>
<dbReference type="InterPro" id="IPR009449">
    <property type="entry name" value="Sec2_N"/>
</dbReference>
<evidence type="ECO:0000313" key="6">
    <source>
        <dbReference type="Proteomes" id="UP000054304"/>
    </source>
</evidence>
<dbReference type="GO" id="GO:0032120">
    <property type="term" value="P:ascospore-type prospore membrane formation"/>
    <property type="evidence" value="ECO:0007669"/>
    <property type="project" value="EnsemblFungi"/>
</dbReference>
<dbReference type="STRING" id="1245769.A0A0C7NDB4"/>
<dbReference type="CDD" id="cd21044">
    <property type="entry name" value="Rab11BD_RAB3IP_like"/>
    <property type="match status" value="1"/>
</dbReference>
<sequence>MSEDEESKRVSVQVSSLSTQLIESIDKQSLLEEQLLAARKVINGQKASVEAFENLKEQLLQTKDDLKAEKAQNAKTRGLLKNAEQDKDLAQAEADRLNKEVEDLTASLFDEANSMVADARKETHSIKVRNDRLTEQLQEKDTLLETMKIQLKNLKGVLYSLEQEQSAVLTSNRNSVVANESGTLSSGPLENTMNALTGTLSTSDTVIFSPYLKSLRYDLSLYNEFLKFVAVLPECSSIKDTTSRSKLLRRLVNDEIQPMLRLDNASGVGWYVRRNLMNLMMEGMVIIEPVSGINETYRLGHGANSAVNSPQLPKSDKFKDPHLYNYPADSPPIAIQDPCAFCSEGRNDILEHGRLYLLKTLQKNEDGTITPNAQFPLCHYCLLKIRQTCEIFAFLRLLKSGAWHLEDLSEYHQTQVATDAPLFTGKAPDSPSLDNRSKRATFMAGLSKTLPSKGSNAPTKVPAISSQSGNPSTNTQRAWAQLCKLRASLHWAHIGIWALEDSLESKIGPVATESPENSQPILTSDSLRKRETRDSFTIHKSESPANDENFDFEMSDNAKLKNAGKVSRGGSVKSTPHGDVPNLSEGDHTIVEEASRNSQLHGNAYAESKECPSPDGTDQVHPLSEELETNEDQDAVKMKIEPIQNEEAVPPGHSGRHTSSVTSDATDPKGGEESQVPENVPSLTADSNSEKAKLENSFSDSKLQNTTDDEDAAFDDAHSTVS</sequence>
<evidence type="ECO:0000256" key="2">
    <source>
        <dbReference type="SAM" id="Coils"/>
    </source>
</evidence>
<dbReference type="RefSeq" id="XP_022630557.1">
    <property type="nucleotide sequence ID" value="XM_022775180.1"/>
</dbReference>
<dbReference type="GO" id="GO:0051286">
    <property type="term" value="C:cell tip"/>
    <property type="evidence" value="ECO:0007669"/>
    <property type="project" value="TreeGrafter"/>
</dbReference>
<dbReference type="OrthoDB" id="1748564at2759"/>
<dbReference type="PANTHER" id="PTHR14430:SF0">
    <property type="entry name" value="SEC2P DOMAIN-CONTAINING PROTEIN"/>
    <property type="match status" value="1"/>
</dbReference>
<dbReference type="Pfam" id="PF06428">
    <property type="entry name" value="Sec2p"/>
    <property type="match status" value="1"/>
</dbReference>
<feature type="region of interest" description="Disordered" evidence="3">
    <location>
        <begin position="447"/>
        <end position="475"/>
    </location>
</feature>
<dbReference type="GO" id="GO:0005935">
    <property type="term" value="C:cellular bud neck"/>
    <property type="evidence" value="ECO:0007669"/>
    <property type="project" value="EnsemblFungi"/>
</dbReference>
<dbReference type="Proteomes" id="UP000054304">
    <property type="component" value="Unassembled WGS sequence"/>
</dbReference>
<dbReference type="GeneID" id="34687897"/>